<sequence length="274" mass="30100">MPRRSSPFPKPRRLRAPRVIAVAASSLAAAGGIAAWASYLSRRQHHWRGRLSDAIPVHSSFWRDQASRPLRENELLYVAIGDSAAQGIGASRPSHGYVGFLFRHLGERTGRPVRVINLAVSGARLREALELQLPKLERIVNGSEGASGRRPDIVTVAIGANDMAEFDPERFRTEIARLLTGVAALAPDAVVADIPSFYFLPGEKRARAANRLLRAAADRAGLEVVPLHALTERQGLWGVTTQFAGDLFHPNDRGYRVWSAAFVPALDRRLRRTA</sequence>
<dbReference type="Pfam" id="PF13472">
    <property type="entry name" value="Lipase_GDSL_2"/>
    <property type="match status" value="1"/>
</dbReference>
<dbReference type="InterPro" id="IPR013830">
    <property type="entry name" value="SGNH_hydro"/>
</dbReference>
<evidence type="ECO:0000313" key="2">
    <source>
        <dbReference type="EMBL" id="XDI05933.1"/>
    </source>
</evidence>
<dbReference type="InterPro" id="IPR051532">
    <property type="entry name" value="Ester_Hydrolysis_Enzymes"/>
</dbReference>
<evidence type="ECO:0000259" key="1">
    <source>
        <dbReference type="Pfam" id="PF13472"/>
    </source>
</evidence>
<dbReference type="GO" id="GO:0004622">
    <property type="term" value="F:phosphatidylcholine lysophospholipase activity"/>
    <property type="evidence" value="ECO:0007669"/>
    <property type="project" value="TreeGrafter"/>
</dbReference>
<feature type="domain" description="SGNH hydrolase-type esterase" evidence="1">
    <location>
        <begin position="79"/>
        <end position="257"/>
    </location>
</feature>
<reference evidence="2" key="1">
    <citation type="submission" date="2024-05" db="EMBL/GenBank/DDBJ databases">
        <title>Herbiconiux sp. A18JL235.</title>
        <authorList>
            <person name="Zhang G."/>
        </authorList>
    </citation>
    <scope>NUCLEOTIDE SEQUENCE</scope>
    <source>
        <strain evidence="2">A18JL235</strain>
    </source>
</reference>
<keyword evidence="2" id="KW-0378">Hydrolase</keyword>
<name>A0AB39BHM6_9MICO</name>
<dbReference type="EMBL" id="CP162511">
    <property type="protein sequence ID" value="XDI05933.1"/>
    <property type="molecule type" value="Genomic_DNA"/>
</dbReference>
<dbReference type="RefSeq" id="WP_368498322.1">
    <property type="nucleotide sequence ID" value="NZ_CP162511.1"/>
</dbReference>
<proteinExistence type="predicted"/>
<organism evidence="2">
    <name type="scientific">Herbiconiux sp. A18JL235</name>
    <dbReference type="NCBI Taxonomy" id="3152363"/>
    <lineage>
        <taxon>Bacteria</taxon>
        <taxon>Bacillati</taxon>
        <taxon>Actinomycetota</taxon>
        <taxon>Actinomycetes</taxon>
        <taxon>Micrococcales</taxon>
        <taxon>Microbacteriaceae</taxon>
        <taxon>Herbiconiux</taxon>
    </lineage>
</organism>
<protein>
    <submittedName>
        <fullName evidence="2">SGNH/GDSL hydrolase family protein</fullName>
    </submittedName>
</protein>
<dbReference type="InterPro" id="IPR036514">
    <property type="entry name" value="SGNH_hydro_sf"/>
</dbReference>
<accession>A0AB39BHM6</accession>
<gene>
    <name evidence="2" type="ORF">ABFY20_02210</name>
</gene>
<dbReference type="PANTHER" id="PTHR30383:SF5">
    <property type="entry name" value="SGNH HYDROLASE-TYPE ESTERASE DOMAIN-CONTAINING PROTEIN"/>
    <property type="match status" value="1"/>
</dbReference>
<dbReference type="SUPFAM" id="SSF52266">
    <property type="entry name" value="SGNH hydrolase"/>
    <property type="match status" value="1"/>
</dbReference>
<dbReference type="PANTHER" id="PTHR30383">
    <property type="entry name" value="THIOESTERASE 1/PROTEASE 1/LYSOPHOSPHOLIPASE L1"/>
    <property type="match status" value="1"/>
</dbReference>
<dbReference type="CDD" id="cd00229">
    <property type="entry name" value="SGNH_hydrolase"/>
    <property type="match status" value="1"/>
</dbReference>
<dbReference type="Gene3D" id="3.40.50.1110">
    <property type="entry name" value="SGNH hydrolase"/>
    <property type="match status" value="1"/>
</dbReference>
<dbReference type="AlphaFoldDB" id="A0AB39BHM6"/>